<keyword evidence="4" id="KW-0677">Repeat</keyword>
<comment type="caution">
    <text evidence="9">The sequence shown here is derived from an EMBL/GenBank/DDBJ whole genome shotgun (WGS) entry which is preliminary data.</text>
</comment>
<dbReference type="CDD" id="cd03216">
    <property type="entry name" value="ABC_Carb_Monos_I"/>
    <property type="match status" value="1"/>
</dbReference>
<keyword evidence="5" id="KW-0547">Nucleotide-binding</keyword>
<evidence type="ECO:0000256" key="6">
    <source>
        <dbReference type="ARBA" id="ARBA00022840"/>
    </source>
</evidence>
<dbReference type="PROSITE" id="PS50893">
    <property type="entry name" value="ABC_TRANSPORTER_2"/>
    <property type="match status" value="2"/>
</dbReference>
<dbReference type="InterPro" id="IPR003593">
    <property type="entry name" value="AAA+_ATPase"/>
</dbReference>
<dbReference type="CDD" id="cd03215">
    <property type="entry name" value="ABC_Carb_Monos_II"/>
    <property type="match status" value="1"/>
</dbReference>
<proteinExistence type="inferred from homology"/>
<organism evidence="9 10">
    <name type="scientific">Flavimaribacter sediminis</name>
    <dbReference type="NCBI Taxonomy" id="2865987"/>
    <lineage>
        <taxon>Bacteria</taxon>
        <taxon>Pseudomonadati</taxon>
        <taxon>Pseudomonadota</taxon>
        <taxon>Alphaproteobacteria</taxon>
        <taxon>Hyphomicrobiales</taxon>
        <taxon>Rhizobiaceae</taxon>
        <taxon>Flavimaribacter</taxon>
    </lineage>
</organism>
<dbReference type="PANTHER" id="PTHR43790">
    <property type="entry name" value="CARBOHYDRATE TRANSPORT ATP-BINDING PROTEIN MG119-RELATED"/>
    <property type="match status" value="1"/>
</dbReference>
<dbReference type="SMART" id="SM00382">
    <property type="entry name" value="AAA"/>
    <property type="match status" value="2"/>
</dbReference>
<feature type="domain" description="ABC transporter" evidence="8">
    <location>
        <begin position="14"/>
        <end position="246"/>
    </location>
</feature>
<dbReference type="SUPFAM" id="SSF52540">
    <property type="entry name" value="P-loop containing nucleoside triphosphate hydrolases"/>
    <property type="match status" value="2"/>
</dbReference>
<keyword evidence="3" id="KW-0762">Sugar transport</keyword>
<dbReference type="Pfam" id="PF00005">
    <property type="entry name" value="ABC_tran"/>
    <property type="match status" value="2"/>
</dbReference>
<dbReference type="InterPro" id="IPR017871">
    <property type="entry name" value="ABC_transporter-like_CS"/>
</dbReference>
<dbReference type="PROSITE" id="PS00211">
    <property type="entry name" value="ABC_TRANSPORTER_1"/>
    <property type="match status" value="2"/>
</dbReference>
<keyword evidence="2" id="KW-0813">Transport</keyword>
<evidence type="ECO:0000259" key="8">
    <source>
        <dbReference type="PROSITE" id="PS50893"/>
    </source>
</evidence>
<sequence>MPAPAEKTEPQPLLTLSGVGKRFGEFSALSDIDIAFNAHQAHCLLGENGAGKSTLCNLVFGIHQPTSGVMRLEDAPYAPANPRDAMGHGVAMVHQHFSLINELPVIDNLLIGKKFGRLNRKAEAEKITALATEFGLDLAPFEIVGDLSVGQRQRIEIVKCLMQRPRLLILDEPTAVLLPEEINSLLDVCRRVAESGCAVVMVTHKLAEIARVADRVTVLRGGRAVAHSAEPSNDMDALVRAMISREGGAGDNRNFGVSALPPRNPAPHRGPRPEAMQIDNLSFVDEIGVKRLDSVTLTITEGEIVGVAGVEGNGQSELGSILAGLSRATSGRWFAAGREMTAAKPRQITAAGVGVIPEDRHLVASIGQLSLADNLQLGRMQRFARYGLIDRKDQREAASTLMQRFDVRAPDSQSAFSTLSGGNQQKAVLARELTTPNLRFLLAAHPTRGLDIGAIEAVYTFIRQAADRNTGVLLISSELDELLAVADRIVVFYRGRIIGERPASSDNRDHIGLLMSGKTP</sequence>
<evidence type="ECO:0000256" key="2">
    <source>
        <dbReference type="ARBA" id="ARBA00022448"/>
    </source>
</evidence>
<keyword evidence="7" id="KW-0472">Membrane</keyword>
<dbReference type="PANTHER" id="PTHR43790:SF9">
    <property type="entry name" value="GALACTOFURANOSE TRANSPORTER ATP-BINDING PROTEIN YTFR"/>
    <property type="match status" value="1"/>
</dbReference>
<keyword evidence="6 9" id="KW-0067">ATP-binding</keyword>
<dbReference type="InterPro" id="IPR027417">
    <property type="entry name" value="P-loop_NTPase"/>
</dbReference>
<reference evidence="9" key="1">
    <citation type="submission" date="2021-08" db="EMBL/GenBank/DDBJ databases">
        <title>Hoeflea bacterium WL0058 sp. nov., isolated from the sediment.</title>
        <authorList>
            <person name="Wang L."/>
            <person name="Zhang D."/>
        </authorList>
    </citation>
    <scope>NUCLEOTIDE SEQUENCE</scope>
    <source>
        <strain evidence="9">WL0058</strain>
    </source>
</reference>
<dbReference type="InterPro" id="IPR003439">
    <property type="entry name" value="ABC_transporter-like_ATP-bd"/>
</dbReference>
<dbReference type="Proteomes" id="UP001196509">
    <property type="component" value="Unassembled WGS sequence"/>
</dbReference>
<evidence type="ECO:0000256" key="4">
    <source>
        <dbReference type="ARBA" id="ARBA00022737"/>
    </source>
</evidence>
<dbReference type="GO" id="GO:0005524">
    <property type="term" value="F:ATP binding"/>
    <property type="evidence" value="ECO:0007669"/>
    <property type="project" value="UniProtKB-KW"/>
</dbReference>
<evidence type="ECO:0000256" key="1">
    <source>
        <dbReference type="ARBA" id="ARBA00005417"/>
    </source>
</evidence>
<comment type="similarity">
    <text evidence="1">Belongs to the ABC transporter superfamily.</text>
</comment>
<protein>
    <submittedName>
        <fullName evidence="9">ABC transporter ATP-binding protein</fullName>
    </submittedName>
</protein>
<evidence type="ECO:0000256" key="3">
    <source>
        <dbReference type="ARBA" id="ARBA00022597"/>
    </source>
</evidence>
<dbReference type="GO" id="GO:0016887">
    <property type="term" value="F:ATP hydrolysis activity"/>
    <property type="evidence" value="ECO:0007669"/>
    <property type="project" value="InterPro"/>
</dbReference>
<evidence type="ECO:0000313" key="10">
    <source>
        <dbReference type="Proteomes" id="UP001196509"/>
    </source>
</evidence>
<evidence type="ECO:0000256" key="7">
    <source>
        <dbReference type="ARBA" id="ARBA00023136"/>
    </source>
</evidence>
<name>A0AAE3D0U9_9HYPH</name>
<dbReference type="EMBL" id="JAICBX010000002">
    <property type="protein sequence ID" value="MBW8637191.1"/>
    <property type="molecule type" value="Genomic_DNA"/>
</dbReference>
<accession>A0AAE3D0U9</accession>
<keyword evidence="10" id="KW-1185">Reference proteome</keyword>
<dbReference type="InterPro" id="IPR050107">
    <property type="entry name" value="ABC_carbohydrate_import_ATPase"/>
</dbReference>
<dbReference type="Gene3D" id="3.40.50.300">
    <property type="entry name" value="P-loop containing nucleotide triphosphate hydrolases"/>
    <property type="match status" value="2"/>
</dbReference>
<evidence type="ECO:0000256" key="5">
    <source>
        <dbReference type="ARBA" id="ARBA00022741"/>
    </source>
</evidence>
<dbReference type="AlphaFoldDB" id="A0AAE3D0U9"/>
<feature type="domain" description="ABC transporter" evidence="8">
    <location>
        <begin position="276"/>
        <end position="519"/>
    </location>
</feature>
<gene>
    <name evidence="9" type="ORF">K1W69_08330</name>
</gene>
<evidence type="ECO:0000313" key="9">
    <source>
        <dbReference type="EMBL" id="MBW8637191.1"/>
    </source>
</evidence>